<reference evidence="8 10" key="4">
    <citation type="submission" date="2022-12" db="EMBL/GenBank/DDBJ databases">
        <title>Genome analysis and biological profiling of marine Salinicoccus roseus MOSEL-ME25.</title>
        <authorList>
            <person name="Mirza F.T."/>
            <person name="Xie Y."/>
            <person name="Shinwari Z.K."/>
        </authorList>
    </citation>
    <scope>NUCLEOTIDE SEQUENCE [LARGE SCALE GENOMIC DNA]</scope>
    <source>
        <strain evidence="8 10">MOSEL-ME25</strain>
    </source>
</reference>
<feature type="transmembrane region" description="Helical" evidence="6">
    <location>
        <begin position="41"/>
        <end position="59"/>
    </location>
</feature>
<evidence type="ECO:0000256" key="1">
    <source>
        <dbReference type="ARBA" id="ARBA00004141"/>
    </source>
</evidence>
<comment type="caution">
    <text evidence="7">The sequence shown here is derived from an EMBL/GenBank/DDBJ whole genome shotgun (WGS) entry which is preliminary data.</text>
</comment>
<evidence type="ECO:0000256" key="3">
    <source>
        <dbReference type="ARBA" id="ARBA00022692"/>
    </source>
</evidence>
<protein>
    <submittedName>
        <fullName evidence="8">DUF423 domain-containing protein</fullName>
    </submittedName>
    <submittedName>
        <fullName evidence="7">Membrane protein</fullName>
    </submittedName>
</protein>
<keyword evidence="5 6" id="KW-0472">Membrane</keyword>
<reference evidence="7 9" key="1">
    <citation type="submission" date="2015-01" db="EMBL/GenBank/DDBJ databases">
        <title>Genome sequences of high lactate-tolerant strain Salinicoccus roseus W12 with industrial interest.</title>
        <authorList>
            <person name="Wang H."/>
            <person name="Yu B."/>
        </authorList>
    </citation>
    <scope>NUCLEOTIDE SEQUENCE [LARGE SCALE GENOMIC DNA]</scope>
    <source>
        <strain evidence="7 9">W12</strain>
    </source>
</reference>
<proteinExistence type="inferred from homology"/>
<reference evidence="8" key="3">
    <citation type="submission" date="2020-04" db="EMBL/GenBank/DDBJ databases">
        <authorList>
            <person name="Tanveer F."/>
            <person name="Xie Y."/>
            <person name="Shinwari Z.K."/>
        </authorList>
    </citation>
    <scope>NUCLEOTIDE SEQUENCE</scope>
    <source>
        <strain evidence="8">MOSEL-ME25</strain>
    </source>
</reference>
<reference evidence="10" key="2">
    <citation type="submission" date="2020-04" db="EMBL/GenBank/DDBJ databases">
        <title>Genome analysis and biological profiling of marine Cellulosimicrobium funkei MOSEL-ME6.</title>
        <authorList>
            <person name="Tanveer F."/>
            <person name="Xie Y."/>
            <person name="Shinwari Z.K."/>
        </authorList>
    </citation>
    <scope>NUCLEOTIDE SEQUENCE [LARGE SCALE GENOMIC DNA]</scope>
    <source>
        <strain evidence="10">MOSEL-ME25</strain>
    </source>
</reference>
<keyword evidence="4 6" id="KW-1133">Transmembrane helix</keyword>
<dbReference type="GeneID" id="77845644"/>
<dbReference type="GO" id="GO:0005886">
    <property type="term" value="C:plasma membrane"/>
    <property type="evidence" value="ECO:0007669"/>
    <property type="project" value="TreeGrafter"/>
</dbReference>
<dbReference type="OrthoDB" id="9802121at2"/>
<accession>A0A0C2H9A8</accession>
<comment type="subcellular location">
    <subcellularLocation>
        <location evidence="1">Membrane</location>
        <topology evidence="1">Multi-pass membrane protein</topology>
    </subcellularLocation>
</comment>
<organism evidence="7 9">
    <name type="scientific">Salinicoccus roseus</name>
    <dbReference type="NCBI Taxonomy" id="45670"/>
    <lineage>
        <taxon>Bacteria</taxon>
        <taxon>Bacillati</taxon>
        <taxon>Bacillota</taxon>
        <taxon>Bacilli</taxon>
        <taxon>Bacillales</taxon>
        <taxon>Staphylococcaceae</taxon>
        <taxon>Salinicoccus</taxon>
    </lineage>
</organism>
<evidence type="ECO:0000313" key="10">
    <source>
        <dbReference type="Proteomes" id="UP000527860"/>
    </source>
</evidence>
<name>A0A0C2H9A8_9STAP</name>
<dbReference type="Pfam" id="PF04241">
    <property type="entry name" value="DUF423"/>
    <property type="match status" value="1"/>
</dbReference>
<dbReference type="PANTHER" id="PTHR43461">
    <property type="entry name" value="TRANSMEMBRANE PROTEIN 256"/>
    <property type="match status" value="1"/>
</dbReference>
<dbReference type="EMBL" id="JABEVU030000001">
    <property type="protein sequence ID" value="MDB0580892.1"/>
    <property type="molecule type" value="Genomic_DNA"/>
</dbReference>
<dbReference type="Proteomes" id="UP000031546">
    <property type="component" value="Unassembled WGS sequence"/>
</dbReference>
<dbReference type="PANTHER" id="PTHR43461:SF1">
    <property type="entry name" value="TRANSMEMBRANE PROTEIN 256"/>
    <property type="match status" value="1"/>
</dbReference>
<feature type="transmembrane region" description="Helical" evidence="6">
    <location>
        <begin position="95"/>
        <end position="119"/>
    </location>
</feature>
<keyword evidence="3 6" id="KW-0812">Transmembrane</keyword>
<gene>
    <name evidence="8" type="ORF">F7P68_0010130</name>
    <name evidence="7" type="ORF">SN16_08755</name>
</gene>
<dbReference type="InterPro" id="IPR006696">
    <property type="entry name" value="DUF423"/>
</dbReference>
<feature type="transmembrane region" description="Helical" evidence="6">
    <location>
        <begin position="66"/>
        <end position="89"/>
    </location>
</feature>
<evidence type="ECO:0000256" key="2">
    <source>
        <dbReference type="ARBA" id="ARBA00009694"/>
    </source>
</evidence>
<evidence type="ECO:0000256" key="4">
    <source>
        <dbReference type="ARBA" id="ARBA00022989"/>
    </source>
</evidence>
<dbReference type="STRING" id="45670.SN16_08755"/>
<comment type="similarity">
    <text evidence="2">Belongs to the UPF0382 family.</text>
</comment>
<evidence type="ECO:0000313" key="7">
    <source>
        <dbReference type="EMBL" id="KIH70350.1"/>
    </source>
</evidence>
<sequence>MKTFIILGAVNAFISVALGAFGAHGLEGKISEHYMSVWEKAVSYQMYHALGLIAVGILVQATGAPLLGAAGWLMLLGIIFFSGSLYILAVSGISILGAITPIGGVLFLAGWVCLIIGMIRL</sequence>
<evidence type="ECO:0000313" key="9">
    <source>
        <dbReference type="Proteomes" id="UP000031546"/>
    </source>
</evidence>
<evidence type="ECO:0000256" key="6">
    <source>
        <dbReference type="SAM" id="Phobius"/>
    </source>
</evidence>
<dbReference type="RefSeq" id="WP_040106256.1">
    <property type="nucleotide sequence ID" value="NZ_JABEVU030000001.1"/>
</dbReference>
<dbReference type="Proteomes" id="UP000527860">
    <property type="component" value="Unassembled WGS sequence"/>
</dbReference>
<evidence type="ECO:0000256" key="5">
    <source>
        <dbReference type="ARBA" id="ARBA00023136"/>
    </source>
</evidence>
<evidence type="ECO:0000313" key="8">
    <source>
        <dbReference type="EMBL" id="MDB0580892.1"/>
    </source>
</evidence>
<dbReference type="AlphaFoldDB" id="A0A0C2H9A8"/>
<keyword evidence="10" id="KW-1185">Reference proteome</keyword>
<dbReference type="EMBL" id="JXII01000007">
    <property type="protein sequence ID" value="KIH70350.1"/>
    <property type="molecule type" value="Genomic_DNA"/>
</dbReference>